<name>A0A6B0JTP6_FRATU</name>
<feature type="transmembrane region" description="Helical" evidence="12">
    <location>
        <begin position="45"/>
        <end position="66"/>
    </location>
</feature>
<evidence type="ECO:0000256" key="5">
    <source>
        <dbReference type="ARBA" id="ARBA00022519"/>
    </source>
</evidence>
<dbReference type="RefSeq" id="WP_003026559.1">
    <property type="nucleotide sequence ID" value="NZ_CP025778.1"/>
</dbReference>
<evidence type="ECO:0000313" key="15">
    <source>
        <dbReference type="EMBL" id="MXB14240.1"/>
    </source>
</evidence>
<dbReference type="EMBL" id="VJDK01000063">
    <property type="protein sequence ID" value="MWY75041.1"/>
    <property type="molecule type" value="Genomic_DNA"/>
</dbReference>
<dbReference type="PANTHER" id="PTHR11048:SF28">
    <property type="entry name" value="4-HYDROXYBENZOATE POLYPRENYLTRANSFERASE, MITOCHONDRIAL"/>
    <property type="match status" value="1"/>
</dbReference>
<sequence length="289" mass="33090">MNKQQLKAYFMLMRLHRPIPILLILWPTLTALVLASHGLPDISYLVIFTIGVVVMRTVGCIINDIADVDFDKHVARTNTRPLTSGQLSIKNAIWLCISLTLVAFICVLFLNLYTILLSFVALFLAILYPFCKRFFAIPQLILGLAFNFGIFMAFSAIQNQIPVEAWIFYIATICWTIAYDTIYALADREFDLEIGIKSSAVLFGNKVFRYILLFNFLSLLLLIILGIYCDFNSFFYLGVVICSLFFVRNYFLYKKLGITNCINAFSANHWIGLIIFIIAVIQYIIKEFL</sequence>
<reference evidence="15" key="1">
    <citation type="submission" date="2019-06" db="EMBL/GenBank/DDBJ databases">
        <title>Phylogeography and genetic diversity of Francisella tularensis subsp. holarctica in France (1947-2018).</title>
        <authorList>
            <person name="Kevin M."/>
            <person name="Madani N."/>
            <person name="Maurin M."/>
        </authorList>
    </citation>
    <scope>NUCLEOTIDE SEQUENCE</scope>
    <source>
        <strain evidence="14">10-1635/5</strain>
        <strain evidence="15">93-11516</strain>
    </source>
</reference>
<evidence type="ECO:0000256" key="9">
    <source>
        <dbReference type="ARBA" id="ARBA00022842"/>
    </source>
</evidence>
<dbReference type="Gene3D" id="1.20.120.1780">
    <property type="entry name" value="UbiA prenyltransferase"/>
    <property type="match status" value="1"/>
</dbReference>
<evidence type="ECO:0000256" key="3">
    <source>
        <dbReference type="ARBA" id="ARBA00005985"/>
    </source>
</evidence>
<accession>A0A6B0JTP6</accession>
<dbReference type="Gene3D" id="1.10.357.140">
    <property type="entry name" value="UbiA prenyltransferase"/>
    <property type="match status" value="1"/>
</dbReference>
<dbReference type="PANTHER" id="PTHR11048">
    <property type="entry name" value="PRENYLTRANSFERASES"/>
    <property type="match status" value="1"/>
</dbReference>
<evidence type="ECO:0000256" key="8">
    <source>
        <dbReference type="ARBA" id="ARBA00022692"/>
    </source>
</evidence>
<dbReference type="InterPro" id="IPR030470">
    <property type="entry name" value="UbiA_prenylTrfase_CS"/>
</dbReference>
<dbReference type="InterPro" id="IPR039653">
    <property type="entry name" value="Prenyltransferase"/>
</dbReference>
<comment type="subcellular location">
    <subcellularLocation>
        <location evidence="12">Cell inner membrane</location>
        <topology evidence="12">Multi-pass membrane protein</topology>
    </subcellularLocation>
    <subcellularLocation>
        <location evidence="2">Membrane</location>
        <topology evidence="2">Multi-pass membrane protein</topology>
    </subcellularLocation>
</comment>
<proteinExistence type="inferred from homology"/>
<evidence type="ECO:0000256" key="1">
    <source>
        <dbReference type="ARBA" id="ARBA00001946"/>
    </source>
</evidence>
<evidence type="ECO:0000256" key="12">
    <source>
        <dbReference type="HAMAP-Rule" id="MF_01635"/>
    </source>
</evidence>
<dbReference type="InterPro" id="IPR044878">
    <property type="entry name" value="UbiA_sf"/>
</dbReference>
<feature type="transmembrane region" description="Helical" evidence="12">
    <location>
        <begin position="207"/>
        <end position="228"/>
    </location>
</feature>
<evidence type="ECO:0000256" key="13">
    <source>
        <dbReference type="NCBIfam" id="TIGR01474"/>
    </source>
</evidence>
<dbReference type="HAMAP" id="MF_01635">
    <property type="entry name" value="UbiA"/>
    <property type="match status" value="1"/>
</dbReference>
<dbReference type="GO" id="GO:0006744">
    <property type="term" value="P:ubiquinone biosynthetic process"/>
    <property type="evidence" value="ECO:0007669"/>
    <property type="project" value="UniProtKB-UniRule"/>
</dbReference>
<comment type="function">
    <text evidence="12">Catalyzes the prenylation of para-hydroxybenzoate (PHB) with an all-trans polyprenyl group. Mediates the second step in the final reaction sequence of ubiquinone-8 (UQ-8) biosynthesis, which is the condensation of the polyisoprenoid side chain with PHB, generating the first membrane-bound Q intermediate 3-octaprenyl-4-hydroxybenzoate.</text>
</comment>
<evidence type="ECO:0000256" key="11">
    <source>
        <dbReference type="ARBA" id="ARBA00023136"/>
    </source>
</evidence>
<comment type="pathway">
    <text evidence="12">Cofactor biosynthesis; ubiquinone biosynthesis.</text>
</comment>
<feature type="transmembrane region" description="Helical" evidence="12">
    <location>
        <begin position="166"/>
        <end position="186"/>
    </location>
</feature>
<keyword evidence="11 12" id="KW-0472">Membrane</keyword>
<evidence type="ECO:0000256" key="2">
    <source>
        <dbReference type="ARBA" id="ARBA00004141"/>
    </source>
</evidence>
<keyword evidence="4 12" id="KW-1003">Cell membrane</keyword>
<dbReference type="AlphaFoldDB" id="A0A6B0JTP6"/>
<comment type="catalytic activity">
    <reaction evidence="12">
        <text>all-trans-octaprenyl diphosphate + 4-hydroxybenzoate = 4-hydroxy-3-(all-trans-octaprenyl)benzoate + diphosphate</text>
        <dbReference type="Rhea" id="RHEA:27782"/>
        <dbReference type="ChEBI" id="CHEBI:1617"/>
        <dbReference type="ChEBI" id="CHEBI:17879"/>
        <dbReference type="ChEBI" id="CHEBI:33019"/>
        <dbReference type="ChEBI" id="CHEBI:57711"/>
        <dbReference type="EC" id="2.5.1.39"/>
    </reaction>
</comment>
<dbReference type="InterPro" id="IPR000537">
    <property type="entry name" value="UbiA_prenyltransferase"/>
</dbReference>
<keyword evidence="9 12" id="KW-0460">Magnesium</keyword>
<feature type="transmembrane region" description="Helical" evidence="12">
    <location>
        <begin position="87"/>
        <end position="105"/>
    </location>
</feature>
<dbReference type="OMA" id="KFEHTIF"/>
<evidence type="ECO:0000256" key="6">
    <source>
        <dbReference type="ARBA" id="ARBA00022679"/>
    </source>
</evidence>
<dbReference type="SMR" id="A0A6B0JTP6"/>
<protein>
    <recommendedName>
        <fullName evidence="12 13">4-hydroxybenzoate octaprenyltransferase</fullName>
        <ecNumber evidence="12 13">2.5.1.39</ecNumber>
    </recommendedName>
    <alternativeName>
        <fullName evidence="12">4-HB polyprenyltransferase</fullName>
    </alternativeName>
</protein>
<feature type="transmembrane region" description="Helical" evidence="12">
    <location>
        <begin position="265"/>
        <end position="285"/>
    </location>
</feature>
<dbReference type="FunFam" id="1.10.357.140:FF:000008">
    <property type="entry name" value="4-hydroxybenzoate octaprenyltransferase"/>
    <property type="match status" value="1"/>
</dbReference>
<evidence type="ECO:0000256" key="7">
    <source>
        <dbReference type="ARBA" id="ARBA00022688"/>
    </source>
</evidence>
<dbReference type="NCBIfam" id="TIGR01474">
    <property type="entry name" value="ubiA_proteo"/>
    <property type="match status" value="1"/>
</dbReference>
<dbReference type="CDD" id="cd13959">
    <property type="entry name" value="PT_UbiA_COQ2"/>
    <property type="match status" value="1"/>
</dbReference>
<feature type="transmembrane region" description="Helical" evidence="12">
    <location>
        <begin position="234"/>
        <end position="253"/>
    </location>
</feature>
<dbReference type="FunFam" id="1.20.120.1780:FF:000001">
    <property type="entry name" value="4-hydroxybenzoate octaprenyltransferase"/>
    <property type="match status" value="1"/>
</dbReference>
<organism evidence="15">
    <name type="scientific">Francisella tularensis</name>
    <dbReference type="NCBI Taxonomy" id="263"/>
    <lineage>
        <taxon>Bacteria</taxon>
        <taxon>Pseudomonadati</taxon>
        <taxon>Pseudomonadota</taxon>
        <taxon>Gammaproteobacteria</taxon>
        <taxon>Thiotrichales</taxon>
        <taxon>Francisellaceae</taxon>
        <taxon>Francisella</taxon>
    </lineage>
</organism>
<gene>
    <name evidence="12" type="primary">ubiA</name>
    <name evidence="14" type="ORF">FNB10_08520</name>
    <name evidence="15" type="ORF">FND40_08620</name>
</gene>
<evidence type="ECO:0000256" key="10">
    <source>
        <dbReference type="ARBA" id="ARBA00022989"/>
    </source>
</evidence>
<dbReference type="Pfam" id="PF01040">
    <property type="entry name" value="UbiA"/>
    <property type="match status" value="1"/>
</dbReference>
<comment type="similarity">
    <text evidence="3 12">Belongs to the UbiA prenyltransferase family.</text>
</comment>
<comment type="caution">
    <text evidence="15">The sequence shown here is derived from an EMBL/GenBank/DDBJ whole genome shotgun (WGS) entry which is preliminary data.</text>
</comment>
<keyword evidence="5 12" id="KW-0997">Cell inner membrane</keyword>
<dbReference type="PROSITE" id="PS00943">
    <property type="entry name" value="UBIA"/>
    <property type="match status" value="1"/>
</dbReference>
<dbReference type="UniPathway" id="UPA00232"/>
<feature type="transmembrane region" description="Helical" evidence="12">
    <location>
        <begin position="111"/>
        <end position="128"/>
    </location>
</feature>
<dbReference type="GO" id="GO:0005886">
    <property type="term" value="C:plasma membrane"/>
    <property type="evidence" value="ECO:0007669"/>
    <property type="project" value="UniProtKB-SubCell"/>
</dbReference>
<comment type="cofactor">
    <cofactor evidence="1 12">
        <name>Mg(2+)</name>
        <dbReference type="ChEBI" id="CHEBI:18420"/>
    </cofactor>
</comment>
<dbReference type="EC" id="2.5.1.39" evidence="12 13"/>
<keyword evidence="8 12" id="KW-0812">Transmembrane</keyword>
<keyword evidence="10 12" id="KW-1133">Transmembrane helix</keyword>
<evidence type="ECO:0000313" key="14">
    <source>
        <dbReference type="EMBL" id="MWY75041.1"/>
    </source>
</evidence>
<evidence type="ECO:0000256" key="4">
    <source>
        <dbReference type="ARBA" id="ARBA00022475"/>
    </source>
</evidence>
<dbReference type="EMBL" id="VJIQ01000063">
    <property type="protein sequence ID" value="MXB14240.1"/>
    <property type="molecule type" value="Genomic_DNA"/>
</dbReference>
<dbReference type="InterPro" id="IPR006370">
    <property type="entry name" value="HB_polyprenyltransferase-like"/>
</dbReference>
<dbReference type="GO" id="GO:0008412">
    <property type="term" value="F:4-hydroxybenzoate polyprenyltransferase activity"/>
    <property type="evidence" value="ECO:0007669"/>
    <property type="project" value="UniProtKB-UniRule"/>
</dbReference>
<keyword evidence="6 12" id="KW-0808">Transferase</keyword>
<feature type="transmembrane region" description="Helical" evidence="12">
    <location>
        <begin position="135"/>
        <end position="154"/>
    </location>
</feature>
<keyword evidence="7 12" id="KW-0831">Ubiquinone biosynthesis</keyword>